<evidence type="ECO:0000256" key="1">
    <source>
        <dbReference type="ARBA" id="ARBA00022723"/>
    </source>
</evidence>
<evidence type="ECO:0000313" key="4">
    <source>
        <dbReference type="Proteomes" id="UP000320421"/>
    </source>
</evidence>
<dbReference type="SUPFAM" id="SSF51604">
    <property type="entry name" value="Enolase C-terminal domain-like"/>
    <property type="match status" value="1"/>
</dbReference>
<dbReference type="OrthoDB" id="9775391at2"/>
<dbReference type="Proteomes" id="UP000320421">
    <property type="component" value="Chromosome"/>
</dbReference>
<dbReference type="EC" id="5.1.1.-" evidence="3"/>
<dbReference type="AlphaFoldDB" id="A0A517PPK4"/>
<dbReference type="InterPro" id="IPR029065">
    <property type="entry name" value="Enolase_C-like"/>
</dbReference>
<sequence length="396" mass="43617">MKIASLKAYRIHVSLKRKVTHASYSRTESESILVRCELEDGTVGWGESVPRPYVTGDTADSVLSQYQATDFRPLTDWRWDSAAEMVSLCLSLKLAAPPDGPAAYQSRGCLGNAARCAMELSLLDAATRSLNVPISEALTCLDEGQTLTQQLPEVRYSAVLTSMKPVKQTLLSLLYRLTGFRQCKIKVGMPGCDDLALLRKVRRLTGRRMGLRIDANEAWTRSELEAYDAASSTLEIQSIEQPVAHASLTDLKGIHGQLKAWVMLDESLCSYQDAERAIAEGYCDAFNLRISKLGGLIPTFQIARLAQQAGIYCQLGCQVGETGVLSAAGRQFASHIRGIEFLEGSFDRYLLRQNIINEEISFQWGGRAPALKGPGLGVTVSAERLSQFMQQEMQLI</sequence>
<organism evidence="3 4">
    <name type="scientific">Gimesia chilikensis</name>
    <dbReference type="NCBI Taxonomy" id="2605989"/>
    <lineage>
        <taxon>Bacteria</taxon>
        <taxon>Pseudomonadati</taxon>
        <taxon>Planctomycetota</taxon>
        <taxon>Planctomycetia</taxon>
        <taxon>Planctomycetales</taxon>
        <taxon>Planctomycetaceae</taxon>
        <taxon>Gimesia</taxon>
    </lineage>
</organism>
<name>A0A517PPK4_9PLAN</name>
<dbReference type="SFLD" id="SFLDG00180">
    <property type="entry name" value="muconate_cycloisomerase"/>
    <property type="match status" value="1"/>
</dbReference>
<dbReference type="InterPro" id="IPR029017">
    <property type="entry name" value="Enolase-like_N"/>
</dbReference>
<dbReference type="PANTHER" id="PTHR48073">
    <property type="entry name" value="O-SUCCINYLBENZOATE SYNTHASE-RELATED"/>
    <property type="match status" value="1"/>
</dbReference>
<gene>
    <name evidence="3" type="primary">ykfB_2</name>
    <name evidence="3" type="ORF">HG66A1_31040</name>
</gene>
<dbReference type="PANTHER" id="PTHR48073:SF2">
    <property type="entry name" value="O-SUCCINYLBENZOATE SYNTHASE"/>
    <property type="match status" value="1"/>
</dbReference>
<dbReference type="InterPro" id="IPR036849">
    <property type="entry name" value="Enolase-like_C_sf"/>
</dbReference>
<dbReference type="Gene3D" id="3.20.20.120">
    <property type="entry name" value="Enolase-like C-terminal domain"/>
    <property type="match status" value="1"/>
</dbReference>
<dbReference type="Pfam" id="PF13378">
    <property type="entry name" value="MR_MLE_C"/>
    <property type="match status" value="1"/>
</dbReference>
<accession>A0A517PPK4</accession>
<proteinExistence type="predicted"/>
<dbReference type="GO" id="GO:0016853">
    <property type="term" value="F:isomerase activity"/>
    <property type="evidence" value="ECO:0007669"/>
    <property type="project" value="UniProtKB-KW"/>
</dbReference>
<feature type="domain" description="Mandelate racemase/muconate lactonizing enzyme C-terminal" evidence="2">
    <location>
        <begin position="166"/>
        <end position="261"/>
    </location>
</feature>
<reference evidence="3 4" key="1">
    <citation type="submission" date="2019-02" db="EMBL/GenBank/DDBJ databases">
        <title>Deep-cultivation of Planctomycetes and their phenomic and genomic characterization uncovers novel biology.</title>
        <authorList>
            <person name="Wiegand S."/>
            <person name="Jogler M."/>
            <person name="Boedeker C."/>
            <person name="Pinto D."/>
            <person name="Vollmers J."/>
            <person name="Rivas-Marin E."/>
            <person name="Kohn T."/>
            <person name="Peeters S.H."/>
            <person name="Heuer A."/>
            <person name="Rast P."/>
            <person name="Oberbeckmann S."/>
            <person name="Bunk B."/>
            <person name="Jeske O."/>
            <person name="Meyerdierks A."/>
            <person name="Storesund J.E."/>
            <person name="Kallscheuer N."/>
            <person name="Luecker S."/>
            <person name="Lage O.M."/>
            <person name="Pohl T."/>
            <person name="Merkel B.J."/>
            <person name="Hornburger P."/>
            <person name="Mueller R.-W."/>
            <person name="Bruemmer F."/>
            <person name="Labrenz M."/>
            <person name="Spormann A.M."/>
            <person name="Op den Camp H."/>
            <person name="Overmann J."/>
            <person name="Amann R."/>
            <person name="Jetten M.S.M."/>
            <person name="Mascher T."/>
            <person name="Medema M.H."/>
            <person name="Devos D.P."/>
            <person name="Kaster A.-K."/>
            <person name="Ovreas L."/>
            <person name="Rohde M."/>
            <person name="Galperin M.Y."/>
            <person name="Jogler C."/>
        </authorList>
    </citation>
    <scope>NUCLEOTIDE SEQUENCE [LARGE SCALE GENOMIC DNA]</scope>
    <source>
        <strain evidence="3 4">HG66A1</strain>
    </source>
</reference>
<protein>
    <submittedName>
        <fullName evidence="3">L-Ala-D/L-Glu epimerase</fullName>
        <ecNumber evidence="3">5.1.1.-</ecNumber>
    </submittedName>
</protein>
<dbReference type="SFLD" id="SFLDS00001">
    <property type="entry name" value="Enolase"/>
    <property type="match status" value="1"/>
</dbReference>
<dbReference type="Gene3D" id="3.30.390.10">
    <property type="entry name" value="Enolase-like, N-terminal domain"/>
    <property type="match status" value="1"/>
</dbReference>
<dbReference type="EMBL" id="CP036266">
    <property type="protein sequence ID" value="QDT21305.1"/>
    <property type="molecule type" value="Genomic_DNA"/>
</dbReference>
<keyword evidence="3" id="KW-0413">Isomerase</keyword>
<evidence type="ECO:0000313" key="3">
    <source>
        <dbReference type="EMBL" id="QDT21305.1"/>
    </source>
</evidence>
<dbReference type="SMART" id="SM00922">
    <property type="entry name" value="MR_MLE"/>
    <property type="match status" value="1"/>
</dbReference>
<keyword evidence="4" id="KW-1185">Reference proteome</keyword>
<keyword evidence="1" id="KW-0479">Metal-binding</keyword>
<evidence type="ECO:0000259" key="2">
    <source>
        <dbReference type="SMART" id="SM00922"/>
    </source>
</evidence>
<dbReference type="InterPro" id="IPR013342">
    <property type="entry name" value="Mandelate_racemase_C"/>
</dbReference>
<dbReference type="GO" id="GO:0046872">
    <property type="term" value="F:metal ion binding"/>
    <property type="evidence" value="ECO:0007669"/>
    <property type="project" value="UniProtKB-KW"/>
</dbReference>
<dbReference type="SUPFAM" id="SSF54826">
    <property type="entry name" value="Enolase N-terminal domain-like"/>
    <property type="match status" value="1"/>
</dbReference>
<dbReference type="RefSeq" id="WP_145185427.1">
    <property type="nucleotide sequence ID" value="NZ_CP036266.1"/>
</dbReference>